<reference evidence="1 2" key="1">
    <citation type="submission" date="2019-03" db="EMBL/GenBank/DDBJ databases">
        <title>Single cell metagenomics reveals metabolic interactions within the superorganism composed of flagellate Streblomastix strix and complex community of Bacteroidetes bacteria on its surface.</title>
        <authorList>
            <person name="Treitli S.C."/>
            <person name="Kolisko M."/>
            <person name="Husnik F."/>
            <person name="Keeling P."/>
            <person name="Hampl V."/>
        </authorList>
    </citation>
    <scope>NUCLEOTIDE SEQUENCE [LARGE SCALE GENOMIC DNA]</scope>
    <source>
        <strain evidence="1">ST1C</strain>
    </source>
</reference>
<organism evidence="1 2">
    <name type="scientific">Streblomastix strix</name>
    <dbReference type="NCBI Taxonomy" id="222440"/>
    <lineage>
        <taxon>Eukaryota</taxon>
        <taxon>Metamonada</taxon>
        <taxon>Preaxostyla</taxon>
        <taxon>Oxymonadida</taxon>
        <taxon>Streblomastigidae</taxon>
        <taxon>Streblomastix</taxon>
    </lineage>
</organism>
<sequence>VLDHLPDGEATACLANAYARSDHIPPLSASSAVTIKDTINGVVGINNIFACSDHAHPLNVIATIPKFDQPVGTTGTSLYYARADHVKPCVYSTATPMIDYGTGVVGNQAIYARANHAHPANYNPNQFNVPTVNQAARSNPSATYSVRSDNIHPKQSIHTDNIMATASIKTEGLPTHVLMDDGHVKELSIFVLWGDSTTGLWENNNVLYYNGKQVLLAD</sequence>
<evidence type="ECO:0000313" key="2">
    <source>
        <dbReference type="Proteomes" id="UP000324800"/>
    </source>
</evidence>
<comment type="caution">
    <text evidence="1">The sequence shown here is derived from an EMBL/GenBank/DDBJ whole genome shotgun (WGS) entry which is preliminary data.</text>
</comment>
<proteinExistence type="predicted"/>
<gene>
    <name evidence="1" type="ORF">EZS28_043609</name>
</gene>
<protein>
    <submittedName>
        <fullName evidence="1">Uncharacterized protein</fullName>
    </submittedName>
</protein>
<dbReference type="Proteomes" id="UP000324800">
    <property type="component" value="Unassembled WGS sequence"/>
</dbReference>
<evidence type="ECO:0000313" key="1">
    <source>
        <dbReference type="EMBL" id="KAA6360864.1"/>
    </source>
</evidence>
<dbReference type="EMBL" id="SNRW01026349">
    <property type="protein sequence ID" value="KAA6360864.1"/>
    <property type="molecule type" value="Genomic_DNA"/>
</dbReference>
<name>A0A5J4TR87_9EUKA</name>
<accession>A0A5J4TR87</accession>
<feature type="non-terminal residue" evidence="1">
    <location>
        <position position="1"/>
    </location>
</feature>
<dbReference type="AlphaFoldDB" id="A0A5J4TR87"/>